<dbReference type="EMBL" id="MLQR01000001">
    <property type="protein sequence ID" value="OIJ17207.1"/>
    <property type="molecule type" value="Genomic_DNA"/>
</dbReference>
<evidence type="ECO:0000313" key="1">
    <source>
        <dbReference type="EMBL" id="OIJ17207.1"/>
    </source>
</evidence>
<gene>
    <name evidence="1" type="ORF">BKP37_01360</name>
</gene>
<name>A0A1S2LZR5_9BACI</name>
<evidence type="ECO:0000313" key="2">
    <source>
        <dbReference type="Proteomes" id="UP000179524"/>
    </source>
</evidence>
<reference evidence="1 2" key="1">
    <citation type="submission" date="2016-10" db="EMBL/GenBank/DDBJ databases">
        <title>Draft genome sequences of four alkaliphilic bacteria belonging to the Anaerobacillus genus.</title>
        <authorList>
            <person name="Bassil N.M."/>
            <person name="Lloyd J.R."/>
        </authorList>
    </citation>
    <scope>NUCLEOTIDE SEQUENCE [LARGE SCALE GENOMIC DNA]</scope>
    <source>
        <strain evidence="1 2">DSM 18345</strain>
    </source>
</reference>
<keyword evidence="2" id="KW-1185">Reference proteome</keyword>
<comment type="caution">
    <text evidence="1">The sequence shown here is derived from an EMBL/GenBank/DDBJ whole genome shotgun (WGS) entry which is preliminary data.</text>
</comment>
<dbReference type="OrthoDB" id="2964109at2"/>
<accession>A0A1S2LZR5</accession>
<dbReference type="Proteomes" id="UP000179524">
    <property type="component" value="Unassembled WGS sequence"/>
</dbReference>
<proteinExistence type="predicted"/>
<dbReference type="AlphaFoldDB" id="A0A1S2LZR5"/>
<protein>
    <submittedName>
        <fullName evidence="1">Uncharacterized protein</fullName>
    </submittedName>
</protein>
<sequence length="184" mass="21153">MESFLLRAVIEKKDAVRLISEHQNNLVIKWQKLFKKNHKKLTSIEMLYLPYWCFDYEYHSKQVKDTIKGKVAVETTKNLTAILPDGAELLSLSEVLHKGGLPLLTVKGDPDPEVARETIYWEAFAKEKKRKDIKIEITNSSVLYVPYWIGYLQGEKIEIIAVDATTGKIDLGIKDAFLMKLVEK</sequence>
<dbReference type="RefSeq" id="WP_071307933.1">
    <property type="nucleotide sequence ID" value="NZ_MLQR01000001.1"/>
</dbReference>
<organism evidence="1 2">
    <name type="scientific">Anaerobacillus alkalilacustris</name>
    <dbReference type="NCBI Taxonomy" id="393763"/>
    <lineage>
        <taxon>Bacteria</taxon>
        <taxon>Bacillati</taxon>
        <taxon>Bacillota</taxon>
        <taxon>Bacilli</taxon>
        <taxon>Bacillales</taxon>
        <taxon>Bacillaceae</taxon>
        <taxon>Anaerobacillus</taxon>
    </lineage>
</organism>